<dbReference type="KEGG" id="muc:MuYL_3750"/>
<dbReference type="AlphaFoldDB" id="A0A223P0J3"/>
<dbReference type="Pfam" id="PF00583">
    <property type="entry name" value="Acetyltransf_1"/>
    <property type="match status" value="1"/>
</dbReference>
<keyword evidence="2" id="KW-0808">Transferase</keyword>
<dbReference type="InterPro" id="IPR000182">
    <property type="entry name" value="GNAT_dom"/>
</dbReference>
<evidence type="ECO:0000259" key="1">
    <source>
        <dbReference type="PROSITE" id="PS51186"/>
    </source>
</evidence>
<evidence type="ECO:0000313" key="3">
    <source>
        <dbReference type="Proteomes" id="UP000215002"/>
    </source>
</evidence>
<proteinExistence type="predicted"/>
<dbReference type="CDD" id="cd04301">
    <property type="entry name" value="NAT_SF"/>
    <property type="match status" value="1"/>
</dbReference>
<dbReference type="SUPFAM" id="SSF55729">
    <property type="entry name" value="Acyl-CoA N-acyltransferases (Nat)"/>
    <property type="match status" value="1"/>
</dbReference>
<dbReference type="Proteomes" id="UP000215002">
    <property type="component" value="Chromosome"/>
</dbReference>
<dbReference type="EMBL" id="CP022743">
    <property type="protein sequence ID" value="ASU35635.1"/>
    <property type="molecule type" value="Genomic_DNA"/>
</dbReference>
<gene>
    <name evidence="2" type="ORF">MuYL_3750</name>
</gene>
<evidence type="ECO:0000313" key="2">
    <source>
        <dbReference type="EMBL" id="ASU35635.1"/>
    </source>
</evidence>
<dbReference type="RefSeq" id="WP_094571786.1">
    <property type="nucleotide sequence ID" value="NZ_CP022743.1"/>
</dbReference>
<dbReference type="GO" id="GO:0016747">
    <property type="term" value="F:acyltransferase activity, transferring groups other than amino-acyl groups"/>
    <property type="evidence" value="ECO:0007669"/>
    <property type="project" value="InterPro"/>
</dbReference>
<dbReference type="Gene3D" id="3.40.630.30">
    <property type="match status" value="1"/>
</dbReference>
<reference evidence="2 3" key="1">
    <citation type="submission" date="2017-08" db="EMBL/GenBank/DDBJ databases">
        <title>Complete genome sequence of Mucilaginibacter sp. strain BJC16-A31.</title>
        <authorList>
            <consortium name="Henan University of Science and Technology"/>
            <person name="You X."/>
        </authorList>
    </citation>
    <scope>NUCLEOTIDE SEQUENCE [LARGE SCALE GENOMIC DNA]</scope>
    <source>
        <strain evidence="2 3">BJC16-A31</strain>
    </source>
</reference>
<organism evidence="2 3">
    <name type="scientific">Mucilaginibacter xinganensis</name>
    <dbReference type="NCBI Taxonomy" id="1234841"/>
    <lineage>
        <taxon>Bacteria</taxon>
        <taxon>Pseudomonadati</taxon>
        <taxon>Bacteroidota</taxon>
        <taxon>Sphingobacteriia</taxon>
        <taxon>Sphingobacteriales</taxon>
        <taxon>Sphingobacteriaceae</taxon>
        <taxon>Mucilaginibacter</taxon>
    </lineage>
</organism>
<accession>A0A223P0J3</accession>
<dbReference type="InterPro" id="IPR016181">
    <property type="entry name" value="Acyl_CoA_acyltransferase"/>
</dbReference>
<dbReference type="PROSITE" id="PS51186">
    <property type="entry name" value="GNAT"/>
    <property type="match status" value="1"/>
</dbReference>
<sequence length="169" mass="18935">MPVTKALQTDVPALNLLVNSAYRGETSKLGWTTEANLLDGMRIDEETLTGYFNDPVVTILKNTDENDLINGCVYLEVRGDKLYVGMFSVSPLLQGKGIGRDLLLAAEAYAKQVNCHTLTMTVISIRHELISWYERRGYKATGEVLPFHVDKKFGVARQPIELLVLEKYV</sequence>
<name>A0A223P0J3_9SPHI</name>
<protein>
    <submittedName>
        <fullName evidence="2">GNAT family N-acetyltransferase</fullName>
    </submittedName>
</protein>
<dbReference type="OrthoDB" id="9796381at2"/>
<feature type="domain" description="N-acetyltransferase" evidence="1">
    <location>
        <begin position="1"/>
        <end position="161"/>
    </location>
</feature>
<keyword evidence="3" id="KW-1185">Reference proteome</keyword>